<evidence type="ECO:0000313" key="3">
    <source>
        <dbReference type="Proteomes" id="UP000218775"/>
    </source>
</evidence>
<accession>A0A2A4WYB4</accession>
<evidence type="ECO:0000256" key="1">
    <source>
        <dbReference type="SAM" id="SignalP"/>
    </source>
</evidence>
<feature type="chain" id="PRO_5013105362" description="Methyltransferase" evidence="1">
    <location>
        <begin position="21"/>
        <end position="244"/>
    </location>
</feature>
<dbReference type="InterPro" id="IPR029063">
    <property type="entry name" value="SAM-dependent_MTases_sf"/>
</dbReference>
<comment type="caution">
    <text evidence="2">The sequence shown here is derived from an EMBL/GenBank/DDBJ whole genome shotgun (WGS) entry which is preliminary data.</text>
</comment>
<dbReference type="Proteomes" id="UP000218775">
    <property type="component" value="Unassembled WGS sequence"/>
</dbReference>
<name>A0A2A4WYB4_UNCAE</name>
<evidence type="ECO:0008006" key="4">
    <source>
        <dbReference type="Google" id="ProtNLM"/>
    </source>
</evidence>
<dbReference type="Gene3D" id="3.40.50.150">
    <property type="entry name" value="Vaccinia Virus protein VP39"/>
    <property type="match status" value="1"/>
</dbReference>
<sequence>MKRLKLFLTIALLALNGVFAGYDADHLIAHVKCAIEVAEKNSSKLNGNPGTLAIPGMTGLKYRHFLNNLTSLSGVNYLEVGCWKGSTTIAALYGNSSTINQAIAIDNFSEFQNEDIRTALFANIDHFAKECNLNFYDEDAFSIDKTKVFKEPIDIYFYDGNHSFESQRKAFTYFNDIFSDVFIAVVDDYTWDDVRGGTMKAFHELGYEILYMRELGNYQENGLHSNGQTWWNGVLVAVVKKPSK</sequence>
<gene>
    <name evidence="2" type="ORF">COB21_05795</name>
</gene>
<evidence type="ECO:0000313" key="2">
    <source>
        <dbReference type="EMBL" id="PCI75333.1"/>
    </source>
</evidence>
<dbReference type="Pfam" id="PF13578">
    <property type="entry name" value="Methyltransf_24"/>
    <property type="match status" value="1"/>
</dbReference>
<keyword evidence="1" id="KW-0732">Signal</keyword>
<dbReference type="AlphaFoldDB" id="A0A2A4WYB4"/>
<proteinExistence type="predicted"/>
<organism evidence="2 3">
    <name type="scientific">Aerophobetes bacterium</name>
    <dbReference type="NCBI Taxonomy" id="2030807"/>
    <lineage>
        <taxon>Bacteria</taxon>
        <taxon>Candidatus Aerophobota</taxon>
    </lineage>
</organism>
<feature type="signal peptide" evidence="1">
    <location>
        <begin position="1"/>
        <end position="20"/>
    </location>
</feature>
<protein>
    <recommendedName>
        <fullName evidence="4">Methyltransferase</fullName>
    </recommendedName>
</protein>
<reference evidence="3" key="1">
    <citation type="submission" date="2017-08" db="EMBL/GenBank/DDBJ databases">
        <title>A dynamic microbial community with high functional redundancy inhabits the cold, oxic subseafloor aquifer.</title>
        <authorList>
            <person name="Tully B.J."/>
            <person name="Wheat C.G."/>
            <person name="Glazer B.T."/>
            <person name="Huber J.A."/>
        </authorList>
    </citation>
    <scope>NUCLEOTIDE SEQUENCE [LARGE SCALE GENOMIC DNA]</scope>
</reference>
<dbReference type="EMBL" id="NVUK01000050">
    <property type="protein sequence ID" value="PCI75333.1"/>
    <property type="molecule type" value="Genomic_DNA"/>
</dbReference>